<keyword evidence="5" id="KW-1185">Reference proteome</keyword>
<dbReference type="Gene3D" id="3.40.50.150">
    <property type="entry name" value="Vaccinia Virus protein VP39"/>
    <property type="match status" value="1"/>
</dbReference>
<dbReference type="PANTHER" id="PTHR43464:SF19">
    <property type="entry name" value="UBIQUINONE BIOSYNTHESIS O-METHYLTRANSFERASE, MITOCHONDRIAL"/>
    <property type="match status" value="1"/>
</dbReference>
<dbReference type="GO" id="GO:0008757">
    <property type="term" value="F:S-adenosylmethionine-dependent methyltransferase activity"/>
    <property type="evidence" value="ECO:0007669"/>
    <property type="project" value="InterPro"/>
</dbReference>
<dbReference type="eggNOG" id="COG2227">
    <property type="taxonomic scope" value="Bacteria"/>
</dbReference>
<dbReference type="OrthoDB" id="9790023at2"/>
<name>I2GN62_9BACT</name>
<comment type="caution">
    <text evidence="4">The sequence shown here is derived from an EMBL/GenBank/DDBJ whole genome shotgun (WGS) entry which is preliminary data.</text>
</comment>
<dbReference type="STRING" id="1185876.BN8_04593"/>
<dbReference type="InterPro" id="IPR029063">
    <property type="entry name" value="SAM-dependent_MTases_sf"/>
</dbReference>
<evidence type="ECO:0000313" key="5">
    <source>
        <dbReference type="Proteomes" id="UP000009309"/>
    </source>
</evidence>
<gene>
    <name evidence="4" type="ORF">BN8_04593</name>
</gene>
<dbReference type="SUPFAM" id="SSF53335">
    <property type="entry name" value="S-adenosyl-L-methionine-dependent methyltransferases"/>
    <property type="match status" value="1"/>
</dbReference>
<dbReference type="Proteomes" id="UP000009309">
    <property type="component" value="Unassembled WGS sequence"/>
</dbReference>
<evidence type="ECO:0000256" key="2">
    <source>
        <dbReference type="ARBA" id="ARBA00022679"/>
    </source>
</evidence>
<dbReference type="EMBL" id="CAIT01000009">
    <property type="protein sequence ID" value="CCH55340.1"/>
    <property type="molecule type" value="Genomic_DNA"/>
</dbReference>
<dbReference type="CDD" id="cd02440">
    <property type="entry name" value="AdoMet_MTases"/>
    <property type="match status" value="1"/>
</dbReference>
<dbReference type="PANTHER" id="PTHR43464">
    <property type="entry name" value="METHYLTRANSFERASE"/>
    <property type="match status" value="1"/>
</dbReference>
<dbReference type="InterPro" id="IPR008715">
    <property type="entry name" value="SAM-MeTfrase_NodS-like"/>
</dbReference>
<evidence type="ECO:0000256" key="3">
    <source>
        <dbReference type="ARBA" id="ARBA00022691"/>
    </source>
</evidence>
<organism evidence="4 5">
    <name type="scientific">Fibrisoma limi BUZ 3</name>
    <dbReference type="NCBI Taxonomy" id="1185876"/>
    <lineage>
        <taxon>Bacteria</taxon>
        <taxon>Pseudomonadati</taxon>
        <taxon>Bacteroidota</taxon>
        <taxon>Cytophagia</taxon>
        <taxon>Cytophagales</taxon>
        <taxon>Spirosomataceae</taxon>
        <taxon>Fibrisoma</taxon>
    </lineage>
</organism>
<keyword evidence="3" id="KW-0949">S-adenosyl-L-methionine</keyword>
<sequence>MSSSLSQAYFDHIYRASDDPWQFATSEYERSKYQATLAALPNERYANAFEIGCSIGVLSAMLAQRCDRLLSVDASELPLKQARERLAAFPQVTVRQMSIPGQFPDDQFDLILLSEVGYYLSLDDLRQAQHCMLDHLRPGGHLLLVHWTPFVPDYPLTGDQVHEAFLELTAPGQPLQSLLSQRNEQYRLDLLEKR</sequence>
<dbReference type="RefSeq" id="WP_009283908.1">
    <property type="nucleotide sequence ID" value="NZ_CAIT01000009.1"/>
</dbReference>
<dbReference type="AlphaFoldDB" id="I2GN62"/>
<reference evidence="4 5" key="1">
    <citation type="journal article" date="2012" name="J. Bacteriol.">
        <title>Genome Sequence of the Filamentous Bacterium Fibrisoma limi BUZ 3T.</title>
        <authorList>
            <person name="Filippini M."/>
            <person name="Qi W."/>
            <person name="Jaenicke S."/>
            <person name="Goesmann A."/>
            <person name="Smits T.H."/>
            <person name="Bagheri H.C."/>
        </authorList>
    </citation>
    <scope>NUCLEOTIDE SEQUENCE [LARGE SCALE GENOMIC DNA]</scope>
    <source>
        <strain evidence="5">BUZ 3T</strain>
    </source>
</reference>
<proteinExistence type="predicted"/>
<evidence type="ECO:0000313" key="4">
    <source>
        <dbReference type="EMBL" id="CCH55340.1"/>
    </source>
</evidence>
<dbReference type="Pfam" id="PF05401">
    <property type="entry name" value="NodS"/>
    <property type="match status" value="1"/>
</dbReference>
<keyword evidence="1 4" id="KW-0489">Methyltransferase</keyword>
<dbReference type="GO" id="GO:0032259">
    <property type="term" value="P:methylation"/>
    <property type="evidence" value="ECO:0007669"/>
    <property type="project" value="UniProtKB-KW"/>
</dbReference>
<dbReference type="GO" id="GO:0009312">
    <property type="term" value="P:oligosaccharide biosynthetic process"/>
    <property type="evidence" value="ECO:0007669"/>
    <property type="project" value="InterPro"/>
</dbReference>
<evidence type="ECO:0000256" key="1">
    <source>
        <dbReference type="ARBA" id="ARBA00022603"/>
    </source>
</evidence>
<accession>I2GN62</accession>
<keyword evidence="2 4" id="KW-0808">Transferase</keyword>
<protein>
    <submittedName>
        <fullName evidence="4">Methyltransferase type 12</fullName>
    </submittedName>
</protein>